<dbReference type="Proteomes" id="UP000634011">
    <property type="component" value="Unassembled WGS sequence"/>
</dbReference>
<keyword evidence="2" id="KW-0808">Transferase</keyword>
<dbReference type="GO" id="GO:0032259">
    <property type="term" value="P:methylation"/>
    <property type="evidence" value="ECO:0007669"/>
    <property type="project" value="UniProtKB-KW"/>
</dbReference>
<dbReference type="InterPro" id="IPR029063">
    <property type="entry name" value="SAM-dependent_MTases_sf"/>
</dbReference>
<proteinExistence type="predicted"/>
<feature type="signal peptide" evidence="1">
    <location>
        <begin position="1"/>
        <end position="20"/>
    </location>
</feature>
<dbReference type="RefSeq" id="WP_186912330.1">
    <property type="nucleotide sequence ID" value="NZ_JACOFV010000008.1"/>
</dbReference>
<name>A0A923HD87_9BURK</name>
<evidence type="ECO:0000256" key="1">
    <source>
        <dbReference type="SAM" id="SignalP"/>
    </source>
</evidence>
<dbReference type="EMBL" id="JACOFV010000008">
    <property type="protein sequence ID" value="MBC3862402.1"/>
    <property type="molecule type" value="Genomic_DNA"/>
</dbReference>
<keyword evidence="2" id="KW-0489">Methyltransferase</keyword>
<comment type="caution">
    <text evidence="2">The sequence shown here is derived from an EMBL/GenBank/DDBJ whole genome shotgun (WGS) entry which is preliminary data.</text>
</comment>
<dbReference type="SUPFAM" id="SSF53335">
    <property type="entry name" value="S-adenosyl-L-methionine-dependent methyltransferases"/>
    <property type="match status" value="1"/>
</dbReference>
<evidence type="ECO:0000313" key="2">
    <source>
        <dbReference type="EMBL" id="MBC3862402.1"/>
    </source>
</evidence>
<organism evidence="2 3">
    <name type="scientific">Undibacterium jejuense</name>
    <dbReference type="NCBI Taxonomy" id="1344949"/>
    <lineage>
        <taxon>Bacteria</taxon>
        <taxon>Pseudomonadati</taxon>
        <taxon>Pseudomonadota</taxon>
        <taxon>Betaproteobacteria</taxon>
        <taxon>Burkholderiales</taxon>
        <taxon>Oxalobacteraceae</taxon>
        <taxon>Undibacterium</taxon>
    </lineage>
</organism>
<keyword evidence="3" id="KW-1185">Reference proteome</keyword>
<dbReference type="PIRSF" id="PIRSF031679">
    <property type="entry name" value="Mtase_Alr7345_prd"/>
    <property type="match status" value="1"/>
</dbReference>
<feature type="chain" id="PRO_5037479878" evidence="1">
    <location>
        <begin position="21"/>
        <end position="267"/>
    </location>
</feature>
<reference evidence="2" key="1">
    <citation type="submission" date="2020-08" db="EMBL/GenBank/DDBJ databases">
        <title>Novel species isolated from subtropical streams in China.</title>
        <authorList>
            <person name="Lu H."/>
        </authorList>
    </citation>
    <scope>NUCLEOTIDE SEQUENCE</scope>
    <source>
        <strain evidence="2">KACC 12607</strain>
    </source>
</reference>
<accession>A0A923HD87</accession>
<dbReference type="Gene3D" id="3.40.50.150">
    <property type="entry name" value="Vaccinia Virus protein VP39"/>
    <property type="match status" value="1"/>
</dbReference>
<dbReference type="AlphaFoldDB" id="A0A923HD87"/>
<sequence>MKRLLLSSALVLACCGSVYADDGLKAAVNGAQRTPDNVVRDVYRHPYETLSFFGIRPDMKVVEIAPGAGWYTEILAPYLRADGLMIATANDPNNANENVRKGYQRFKQRLDAKPAVFDKVILGVFEPPSNIHYADKHSVDMVLTFRNVHNWIANENGSVKAAFQSAFDSLKPGGVFGVVEHRLPENMQQDDKASSGYVHESYVIQMAQSVGFKLAGKSEINANPKDHADHEGGVWALPPTFANKESNKASYEAIGESDRMTLKFVKP</sequence>
<keyword evidence="1" id="KW-0732">Signal</keyword>
<evidence type="ECO:0000313" key="3">
    <source>
        <dbReference type="Proteomes" id="UP000634011"/>
    </source>
</evidence>
<protein>
    <submittedName>
        <fullName evidence="2">Class I SAM-dependent methyltransferase</fullName>
    </submittedName>
</protein>
<dbReference type="GO" id="GO:0008168">
    <property type="term" value="F:methyltransferase activity"/>
    <property type="evidence" value="ECO:0007669"/>
    <property type="project" value="UniProtKB-KW"/>
</dbReference>
<dbReference type="InterPro" id="IPR016980">
    <property type="entry name" value="S-AdoMet-dep_MeTrfase_Alr7345"/>
</dbReference>
<gene>
    <name evidence="2" type="ORF">H8K32_09855</name>
</gene>